<accession>A0A0C1EAH5</accession>
<dbReference type="InterPro" id="IPR050103">
    <property type="entry name" value="Class-III_PLP-dep_AT"/>
</dbReference>
<name>A0A0C1EAH5_9BACT</name>
<dbReference type="GO" id="GO:0030170">
    <property type="term" value="F:pyridoxal phosphate binding"/>
    <property type="evidence" value="ECO:0007669"/>
    <property type="project" value="InterPro"/>
</dbReference>
<dbReference type="PATRIC" id="fig|83552.4.peg.697"/>
<evidence type="ECO:0008006" key="8">
    <source>
        <dbReference type="Google" id="ProtNLM"/>
    </source>
</evidence>
<dbReference type="PANTHER" id="PTHR11986:SF79">
    <property type="entry name" value="ACETYLORNITHINE AMINOTRANSFERASE, MITOCHONDRIAL"/>
    <property type="match status" value="1"/>
</dbReference>
<keyword evidence="3" id="KW-0808">Transferase</keyword>
<reference evidence="6 7" key="1">
    <citation type="journal article" date="2014" name="Mol. Biol. Evol.">
        <title>Massive expansion of Ubiquitination-related gene families within the Chlamydiae.</title>
        <authorList>
            <person name="Domman D."/>
            <person name="Collingro A."/>
            <person name="Lagkouvardos I."/>
            <person name="Gehre L."/>
            <person name="Weinmaier T."/>
            <person name="Rattei T."/>
            <person name="Subtil A."/>
            <person name="Horn M."/>
        </authorList>
    </citation>
    <scope>NUCLEOTIDE SEQUENCE [LARGE SCALE GENOMIC DNA]</scope>
    <source>
        <strain evidence="6 7">OEW1</strain>
    </source>
</reference>
<dbReference type="PIRSF" id="PIRSF000521">
    <property type="entry name" value="Transaminase_4ab_Lys_Orn"/>
    <property type="match status" value="1"/>
</dbReference>
<gene>
    <name evidence="6" type="ORF">DB43_EW00020</name>
</gene>
<dbReference type="PANTHER" id="PTHR11986">
    <property type="entry name" value="AMINOTRANSFERASE CLASS III"/>
    <property type="match status" value="1"/>
</dbReference>
<evidence type="ECO:0000256" key="2">
    <source>
        <dbReference type="ARBA" id="ARBA00022576"/>
    </source>
</evidence>
<keyword evidence="4 5" id="KW-0663">Pyridoxal phosphate</keyword>
<dbReference type="Gene3D" id="3.90.1150.10">
    <property type="entry name" value="Aspartate Aminotransferase, domain 1"/>
    <property type="match status" value="1"/>
</dbReference>
<sequence>MNSSFFDAIRITFQRKIMKESSSLIADDLYADPRILQAKQLIMEAVTDHQKKIQHIAPPKEFLKAYSNHLLAEYEELRGGKLWYPFVGSGIGNGCLVELTDGSIKYDLISGIGVHYLGHSSPLLIESSIDAAISDTVMQGNLQQNRDSIELARMLIERSHMDHCFFSSSGVMANENALKLAFQKKSPAYRLLAFEHAFAGRTWALSQITDKPAFREGLPANVFVDYVPFYDPEHPEESTAKALEVLKTHLKRYPNQYAAMLIEFVQGEGGIYPGSTAFFTPLFNLLKEAGVTIIADEIQTFGRTPRLFAFQHFGLDSYIDIATIGKLSHVCATLFTKEFKPRAGLLSQTFTSSTTAVQASLKILTELFEGSYFGAEGKIMQIQEHFFKNFSAIEKKSPDLIKGPYGIGTMIAFTPFDGDSQRTAHFAQALFKAGVMSFIAGTNPTRIRFLIPAGAIKPHEIDIVTSIIEHTLIQEKE</sequence>
<comment type="similarity">
    <text evidence="5">Belongs to the class-III pyridoxal-phosphate-dependent aminotransferase family.</text>
</comment>
<dbReference type="SUPFAM" id="SSF53383">
    <property type="entry name" value="PLP-dependent transferases"/>
    <property type="match status" value="1"/>
</dbReference>
<evidence type="ECO:0000256" key="4">
    <source>
        <dbReference type="ARBA" id="ARBA00022898"/>
    </source>
</evidence>
<evidence type="ECO:0000256" key="3">
    <source>
        <dbReference type="ARBA" id="ARBA00022679"/>
    </source>
</evidence>
<organism evidence="6 7">
    <name type="scientific">Parachlamydia acanthamoebae</name>
    <dbReference type="NCBI Taxonomy" id="83552"/>
    <lineage>
        <taxon>Bacteria</taxon>
        <taxon>Pseudomonadati</taxon>
        <taxon>Chlamydiota</taxon>
        <taxon>Chlamydiia</taxon>
        <taxon>Parachlamydiales</taxon>
        <taxon>Parachlamydiaceae</taxon>
        <taxon>Parachlamydia</taxon>
    </lineage>
</organism>
<dbReference type="InterPro" id="IPR015422">
    <property type="entry name" value="PyrdxlP-dep_Trfase_small"/>
</dbReference>
<dbReference type="AlphaFoldDB" id="A0A0C1EAH5"/>
<dbReference type="InterPro" id="IPR015424">
    <property type="entry name" value="PyrdxlP-dep_Trfase"/>
</dbReference>
<evidence type="ECO:0000313" key="6">
    <source>
        <dbReference type="EMBL" id="KIA78092.1"/>
    </source>
</evidence>
<protein>
    <recommendedName>
        <fullName evidence="8">Acetylornithine aminotransferase</fullName>
    </recommendedName>
</protein>
<comment type="cofactor">
    <cofactor evidence="1">
        <name>pyridoxal 5'-phosphate</name>
        <dbReference type="ChEBI" id="CHEBI:597326"/>
    </cofactor>
</comment>
<dbReference type="Proteomes" id="UP000031307">
    <property type="component" value="Unassembled WGS sequence"/>
</dbReference>
<dbReference type="Pfam" id="PF00202">
    <property type="entry name" value="Aminotran_3"/>
    <property type="match status" value="1"/>
</dbReference>
<evidence type="ECO:0000256" key="1">
    <source>
        <dbReference type="ARBA" id="ARBA00001933"/>
    </source>
</evidence>
<dbReference type="GO" id="GO:0008483">
    <property type="term" value="F:transaminase activity"/>
    <property type="evidence" value="ECO:0007669"/>
    <property type="project" value="UniProtKB-KW"/>
</dbReference>
<keyword evidence="2" id="KW-0032">Aminotransferase</keyword>
<dbReference type="InterPro" id="IPR005814">
    <property type="entry name" value="Aminotrans_3"/>
</dbReference>
<dbReference type="InterPro" id="IPR015421">
    <property type="entry name" value="PyrdxlP-dep_Trfase_major"/>
</dbReference>
<proteinExistence type="inferred from homology"/>
<comment type="caution">
    <text evidence="6">The sequence shown here is derived from an EMBL/GenBank/DDBJ whole genome shotgun (WGS) entry which is preliminary data.</text>
</comment>
<evidence type="ECO:0000313" key="7">
    <source>
        <dbReference type="Proteomes" id="UP000031307"/>
    </source>
</evidence>
<dbReference type="Gene3D" id="3.40.640.10">
    <property type="entry name" value="Type I PLP-dependent aspartate aminotransferase-like (Major domain)"/>
    <property type="match status" value="1"/>
</dbReference>
<dbReference type="GO" id="GO:0042802">
    <property type="term" value="F:identical protein binding"/>
    <property type="evidence" value="ECO:0007669"/>
    <property type="project" value="TreeGrafter"/>
</dbReference>
<evidence type="ECO:0000256" key="5">
    <source>
        <dbReference type="RuleBase" id="RU003560"/>
    </source>
</evidence>
<dbReference type="EMBL" id="JSAM01000041">
    <property type="protein sequence ID" value="KIA78092.1"/>
    <property type="molecule type" value="Genomic_DNA"/>
</dbReference>